<dbReference type="Proteomes" id="UP001190700">
    <property type="component" value="Unassembled WGS sequence"/>
</dbReference>
<feature type="transmembrane region" description="Helical" evidence="2">
    <location>
        <begin position="1410"/>
        <end position="1430"/>
    </location>
</feature>
<keyword evidence="2" id="KW-0812">Transmembrane</keyword>
<dbReference type="EMBL" id="LGRX02010366">
    <property type="protein sequence ID" value="KAK3270491.1"/>
    <property type="molecule type" value="Genomic_DNA"/>
</dbReference>
<comment type="caution">
    <text evidence="3">The sequence shown here is derived from an EMBL/GenBank/DDBJ whole genome shotgun (WGS) entry which is preliminary data.</text>
</comment>
<dbReference type="SMART" id="SM00710">
    <property type="entry name" value="PbH1"/>
    <property type="match status" value="9"/>
</dbReference>
<feature type="transmembrane region" description="Helical" evidence="2">
    <location>
        <begin position="943"/>
        <end position="964"/>
    </location>
</feature>
<dbReference type="SUPFAM" id="SSF51126">
    <property type="entry name" value="Pectin lyase-like"/>
    <property type="match status" value="2"/>
</dbReference>
<keyword evidence="4" id="KW-1185">Reference proteome</keyword>
<keyword evidence="2" id="KW-1133">Transmembrane helix</keyword>
<dbReference type="PANTHER" id="PTHR11319">
    <property type="entry name" value="G PROTEIN-COUPLED RECEPTOR-RELATED"/>
    <property type="match status" value="1"/>
</dbReference>
<dbReference type="InterPro" id="IPR009030">
    <property type="entry name" value="Growth_fac_rcpt_cys_sf"/>
</dbReference>
<feature type="transmembrane region" description="Helical" evidence="2">
    <location>
        <begin position="1183"/>
        <end position="1201"/>
    </location>
</feature>
<feature type="region of interest" description="Disordered" evidence="1">
    <location>
        <begin position="1056"/>
        <end position="1078"/>
    </location>
</feature>
<dbReference type="InterPro" id="IPR006626">
    <property type="entry name" value="PbH1"/>
</dbReference>
<feature type="transmembrane region" description="Helical" evidence="2">
    <location>
        <begin position="1436"/>
        <end position="1456"/>
    </location>
</feature>
<accession>A0AAE0G2Q6</accession>
<reference evidence="3 4" key="1">
    <citation type="journal article" date="2015" name="Genome Biol. Evol.">
        <title>Comparative Genomics of a Bacterivorous Green Alga Reveals Evolutionary Causalities and Consequences of Phago-Mixotrophic Mode of Nutrition.</title>
        <authorList>
            <person name="Burns J.A."/>
            <person name="Paasch A."/>
            <person name="Narechania A."/>
            <person name="Kim E."/>
        </authorList>
    </citation>
    <scope>NUCLEOTIDE SEQUENCE [LARGE SCALE GENOMIC DNA]</scope>
    <source>
        <strain evidence="3 4">PLY_AMNH</strain>
    </source>
</reference>
<dbReference type="InterPro" id="IPR011050">
    <property type="entry name" value="Pectin_lyase_fold/virulence"/>
</dbReference>
<organism evidence="3 4">
    <name type="scientific">Cymbomonas tetramitiformis</name>
    <dbReference type="NCBI Taxonomy" id="36881"/>
    <lineage>
        <taxon>Eukaryota</taxon>
        <taxon>Viridiplantae</taxon>
        <taxon>Chlorophyta</taxon>
        <taxon>Pyramimonadophyceae</taxon>
        <taxon>Pyramimonadales</taxon>
        <taxon>Pyramimonadaceae</taxon>
        <taxon>Cymbomonas</taxon>
    </lineage>
</organism>
<proteinExistence type="predicted"/>
<feature type="transmembrane region" description="Helical" evidence="2">
    <location>
        <begin position="1236"/>
        <end position="1267"/>
    </location>
</feature>
<gene>
    <name evidence="3" type="ORF">CYMTET_21117</name>
</gene>
<evidence type="ECO:0000313" key="4">
    <source>
        <dbReference type="Proteomes" id="UP001190700"/>
    </source>
</evidence>
<feature type="transmembrane region" description="Helical" evidence="2">
    <location>
        <begin position="866"/>
        <end position="885"/>
    </location>
</feature>
<feature type="region of interest" description="Disordered" evidence="1">
    <location>
        <begin position="1113"/>
        <end position="1140"/>
    </location>
</feature>
<keyword evidence="2" id="KW-0472">Membrane</keyword>
<feature type="transmembrane region" description="Helical" evidence="2">
    <location>
        <begin position="1380"/>
        <end position="1398"/>
    </location>
</feature>
<evidence type="ECO:0008006" key="5">
    <source>
        <dbReference type="Google" id="ProtNLM"/>
    </source>
</evidence>
<feature type="transmembrane region" description="Helical" evidence="2">
    <location>
        <begin position="984"/>
        <end position="1007"/>
    </location>
</feature>
<name>A0AAE0G2Q6_9CHLO</name>
<evidence type="ECO:0000256" key="2">
    <source>
        <dbReference type="SAM" id="Phobius"/>
    </source>
</evidence>
<protein>
    <recommendedName>
        <fullName evidence="5">TRP C-terminal domain-containing protein</fullName>
    </recommendedName>
</protein>
<dbReference type="PANTHER" id="PTHR11319:SF35">
    <property type="entry name" value="OUTER MEMBRANE PROTEIN PMPC-RELATED"/>
    <property type="match status" value="1"/>
</dbReference>
<sequence>MLLPFPFMAVVSGNKATNDGGGVSTGILSNVLLNRSSTVTGNEGVKGAGMSIGAGATIKLDERSVVADNSATNDGGGIWVGDTSAARVDLGSVISRNRAKGAGGGIFASYSCSVEVHGSQVDSNLANEGGGIQLLDDSVLIALQGAAVTRNTAQADAGGIYLRNADLVASNITVTHNTASGSGGGILIYNGALTMDSSRIEGNSANNEGGAIMCNSANLRLINITVRSNNATRFNGGGIAASPNSIINITSGSVIASNIAGLYGGGLFGEDLQGTSGQRASITMTISGTLLYENVAKYEGGSIYLMACQLRLAHSQVLGSTSDVNGGGICVRLSMLELAVVHLGGGTVTEGGEQRALAGNRALLGSGGAVFGEASSLLISNTTISGNMAGSGGGMFLVQGNGVAEEGDMLGHVIHTAMEHNEAGSIGGGVVAAGGAALNLSDVTIGHNHANVSAGGTYVSGSSRLHVTRSSLSQNSASMDGGAVYAEAGIASVAIEASEVRGNNASVAGGVCLRLQPAGVDVSLRGISFAANLAVSGLDVYWEHEEGAEEIRCAGCSGSGDNSTVVLATSIISHEILQDGEMVEGSVLHISGHTMDPPLVYAPKDFYGNIVSLVDAPTVAASIEVLQDDQALGSLLGSTSQSFVNGVGVTFSNLVLRGTPSETVKLRITTKLFDGIVVNVTLATCEAGQQYIESGLSCSDCKEGSIKFNNDSSECASCLETAGITCEGKAQYTLADGYWIPPAVQSYCESTVSSADGYHVARCVLAFVYTCDAEEACAHQELRRNNGSAGLLPPSLSQAYTATHPRAGEPVLPPRMPLLNASLQEEMLCAEGYRADVVLCSGCDVGYQESIKQYTCARCPLAGWRVRWQFGGVLAGLLSCLLLLVHQWRRMQLRLQVRMADMDMAALAAKRRKTSAAVDLLAGYFQVMGQLFMVMQLSSIPPVLRNFLSVLAIANINLLSWIGYRCLLFEWYGESQEALPSNPFYITFMCYAVMPFMLVLPCGWFWWVGDFSYFDSKDKDQGSVPSPAGGPTAIAPVPREEMSIAMHPLPGARIHSKFHGSTAESGDPSAGEIANPLRSEHPSSFCQIDWTPEHGCGRYLGEMTPRLSIEVIDNRPAGSTPQRSGRGGSKDAGGQMLLPPAVRPLPRKLQQRLTHRRLTVEELAKAHGLTSAEVVGVQKKHGLTLYLGALSFLLIFIHPIVSTKMFQIFYCDEILLDQGHIESWVHSDKSVVCGDALWTAFATIGALVISLYSIGLPLGLGIINFYLFSQKLVRISAEGTPVYVPSHRLEQTGTRFFLKASEDSSEHEVFPVFLTHTTHRSPLVGDIETKLEAEKYRSILGSFVLPFKRRYYYWMTYDIIRKLAQTSFVILVNVDSKDWGLVYSLGVSTMALAIQGIARPYQNQVDNFIQSLILFSQSSVLLIFVITEYIDVPGRSSMFGTTIFVVLQVFLCMYIVSQIIKQQLRIHKDTIELVTAKQMKARKAFSKLKSRMYRARLNFIAPRRTPFGK</sequence>
<evidence type="ECO:0000313" key="3">
    <source>
        <dbReference type="EMBL" id="KAK3270491.1"/>
    </source>
</evidence>
<evidence type="ECO:0000256" key="1">
    <source>
        <dbReference type="SAM" id="MobiDB-lite"/>
    </source>
</evidence>
<dbReference type="SUPFAM" id="SSF57184">
    <property type="entry name" value="Growth factor receptor domain"/>
    <property type="match status" value="1"/>
</dbReference>